<evidence type="ECO:0000256" key="2">
    <source>
        <dbReference type="SAM" id="MobiDB-lite"/>
    </source>
</evidence>
<feature type="compositionally biased region" description="Polar residues" evidence="2">
    <location>
        <begin position="85"/>
        <end position="99"/>
    </location>
</feature>
<protein>
    <submittedName>
        <fullName evidence="3">Uncharacterized protein</fullName>
    </submittedName>
</protein>
<dbReference type="HOGENOM" id="CLU_618267_0_0_1"/>
<accession>X0LDH0</accession>
<dbReference type="AlphaFoldDB" id="X0LDH0"/>
<dbReference type="Proteomes" id="UP000030701">
    <property type="component" value="Unassembled WGS sequence"/>
</dbReference>
<proteinExistence type="predicted"/>
<reference evidence="3" key="2">
    <citation type="submission" date="2012-05" db="EMBL/GenBank/DDBJ databases">
        <title>The Genome Annotation of Fusarium oxysporum Cotton.</title>
        <authorList>
            <consortium name="The Broad Institute Genomics Platform"/>
            <person name="Ma L.-J."/>
            <person name="Corby-Kistler H."/>
            <person name="Broz K."/>
            <person name="Gale L.R."/>
            <person name="Jonkers W."/>
            <person name="O'Donnell K."/>
            <person name="Ploetz R."/>
            <person name="Steinberg C."/>
            <person name="Schwartz D.C."/>
            <person name="VanEtten H."/>
            <person name="Zhou S."/>
            <person name="Young S.K."/>
            <person name="Zeng Q."/>
            <person name="Gargeya S."/>
            <person name="Fitzgerald M."/>
            <person name="Abouelleil A."/>
            <person name="Alvarado L."/>
            <person name="Chapman S.B."/>
            <person name="Gainer-Dewar J."/>
            <person name="Goldberg J."/>
            <person name="Griggs A."/>
            <person name="Gujja S."/>
            <person name="Hansen M."/>
            <person name="Howarth C."/>
            <person name="Imamovic A."/>
            <person name="Ireland A."/>
            <person name="Larimer J."/>
            <person name="McCowan C."/>
            <person name="Murphy C."/>
            <person name="Pearson M."/>
            <person name="Poon T.W."/>
            <person name="Priest M."/>
            <person name="Roberts A."/>
            <person name="Saif S."/>
            <person name="Shea T."/>
            <person name="Sykes S."/>
            <person name="Wortman J."/>
            <person name="Nusbaum C."/>
            <person name="Birren B."/>
        </authorList>
    </citation>
    <scope>NUCLEOTIDE SEQUENCE</scope>
    <source>
        <strain evidence="3">25433</strain>
    </source>
</reference>
<keyword evidence="1" id="KW-0175">Coiled coil</keyword>
<reference evidence="3" key="1">
    <citation type="submission" date="2011-11" db="EMBL/GenBank/DDBJ databases">
        <title>The Genome Sequence of Fusarium oxysporum Cotton.</title>
        <authorList>
            <consortium name="The Broad Institute Genome Sequencing Platform"/>
            <person name="Ma L.-J."/>
            <person name="Gale L.R."/>
            <person name="Schwartz D.C."/>
            <person name="Zhou S."/>
            <person name="Corby-Kistler H."/>
            <person name="Young S.K."/>
            <person name="Zeng Q."/>
            <person name="Gargeya S."/>
            <person name="Fitzgerald M."/>
            <person name="Haas B."/>
            <person name="Abouelleil A."/>
            <person name="Alvarado L."/>
            <person name="Arachchi H.M."/>
            <person name="Berlin A."/>
            <person name="Brown A."/>
            <person name="Chapman S.B."/>
            <person name="Chen Z."/>
            <person name="Dunbar C."/>
            <person name="Freedman E."/>
            <person name="Gearin G."/>
            <person name="Goldberg J."/>
            <person name="Griggs A."/>
            <person name="Gujja S."/>
            <person name="Heiman D."/>
            <person name="Howarth C."/>
            <person name="Larson L."/>
            <person name="Lui A."/>
            <person name="MacDonald P.J.P."/>
            <person name="Montmayeur A."/>
            <person name="Murphy C."/>
            <person name="Neiman D."/>
            <person name="Pearson M."/>
            <person name="Priest M."/>
            <person name="Roberts A."/>
            <person name="Saif S."/>
            <person name="Shea T."/>
            <person name="Shenoy N."/>
            <person name="Sisk P."/>
            <person name="Stolte C."/>
            <person name="Sykes S."/>
            <person name="Wortman J."/>
            <person name="Nusbaum C."/>
            <person name="Birren B."/>
        </authorList>
    </citation>
    <scope>NUCLEOTIDE SEQUENCE [LARGE SCALE GENOMIC DNA]</scope>
    <source>
        <strain evidence="3">25433</strain>
    </source>
</reference>
<organism evidence="3">
    <name type="scientific">Fusarium oxysporum f. sp. vasinfectum 25433</name>
    <dbReference type="NCBI Taxonomy" id="1089449"/>
    <lineage>
        <taxon>Eukaryota</taxon>
        <taxon>Fungi</taxon>
        <taxon>Dikarya</taxon>
        <taxon>Ascomycota</taxon>
        <taxon>Pezizomycotina</taxon>
        <taxon>Sordariomycetes</taxon>
        <taxon>Hypocreomycetidae</taxon>
        <taxon>Hypocreales</taxon>
        <taxon>Nectriaceae</taxon>
        <taxon>Fusarium</taxon>
        <taxon>Fusarium oxysporum species complex</taxon>
    </lineage>
</organism>
<gene>
    <name evidence="3" type="ORF">FOTG_12785</name>
</gene>
<dbReference type="OrthoDB" id="4138121at2759"/>
<name>X0LDH0_FUSOX</name>
<feature type="region of interest" description="Disordered" evidence="2">
    <location>
        <begin position="1"/>
        <end position="27"/>
    </location>
</feature>
<evidence type="ECO:0000313" key="3">
    <source>
        <dbReference type="EMBL" id="EXM19167.1"/>
    </source>
</evidence>
<dbReference type="EMBL" id="JH657965">
    <property type="protein sequence ID" value="EXM19167.1"/>
    <property type="molecule type" value="Genomic_DNA"/>
</dbReference>
<feature type="coiled-coil region" evidence="1">
    <location>
        <begin position="117"/>
        <end position="144"/>
    </location>
</feature>
<feature type="compositionally biased region" description="Polar residues" evidence="2">
    <location>
        <begin position="15"/>
        <end position="27"/>
    </location>
</feature>
<sequence>MEGQGASTGGEMEWQSDQNTSHYSQMLSQQLDVTRELNDRFNSMMNKLNIDYQACLQATPDLVEQTIRNTLNEHLTRHVLEAQPATRQLSAPSESQSLPESADPDYMSQIRDLNHKLMMKESELSKIKGQLKVAETEAEQLRDIIIPNDGETILDNEVQKLFSEVRSLTQRVVKKLYKATGKYCHLTEKNGPFFDSISGRSLESQEEAIWAHLFAYLNFYFFCDEFTSFGLGKRYRKLEESLSDTEYYLREAFRAQSCTGMSATNRDEWRRKKSLTAYYIGAYGKEIAEWRHATFKCVNLLKDTSDSPAIRYQALESFFKPAETHDPKASQRGKGLLKDLCEKSYELGILMRRAQDTFQVFEIKRKTDFTDCEHEVDELRFNGDRRTSHEPKVIQECLFGGLRKISRDYPTSPVLLEKAVVSTQSKMSSR</sequence>
<feature type="region of interest" description="Disordered" evidence="2">
    <location>
        <begin position="82"/>
        <end position="104"/>
    </location>
</feature>
<evidence type="ECO:0000256" key="1">
    <source>
        <dbReference type="SAM" id="Coils"/>
    </source>
</evidence>